<dbReference type="OrthoDB" id="6502088at2759"/>
<proteinExistence type="predicted"/>
<evidence type="ECO:0000313" key="2">
    <source>
        <dbReference type="Proteomes" id="UP000299102"/>
    </source>
</evidence>
<evidence type="ECO:0000313" key="1">
    <source>
        <dbReference type="EMBL" id="GBP35965.1"/>
    </source>
</evidence>
<dbReference type="Proteomes" id="UP000299102">
    <property type="component" value="Unassembled WGS sequence"/>
</dbReference>
<accession>A0A4C1VEA2</accession>
<comment type="caution">
    <text evidence="1">The sequence shown here is derived from an EMBL/GenBank/DDBJ whole genome shotgun (WGS) entry which is preliminary data.</text>
</comment>
<dbReference type="AlphaFoldDB" id="A0A4C1VEA2"/>
<name>A0A4C1VEA2_EUMVA</name>
<dbReference type="EMBL" id="BGZK01000312">
    <property type="protein sequence ID" value="GBP35965.1"/>
    <property type="molecule type" value="Genomic_DNA"/>
</dbReference>
<gene>
    <name evidence="1" type="ORF">EVAR_91516_1</name>
</gene>
<keyword evidence="2" id="KW-1185">Reference proteome</keyword>
<organism evidence="1 2">
    <name type="scientific">Eumeta variegata</name>
    <name type="common">Bagworm moth</name>
    <name type="synonym">Eumeta japonica</name>
    <dbReference type="NCBI Taxonomy" id="151549"/>
    <lineage>
        <taxon>Eukaryota</taxon>
        <taxon>Metazoa</taxon>
        <taxon>Ecdysozoa</taxon>
        <taxon>Arthropoda</taxon>
        <taxon>Hexapoda</taxon>
        <taxon>Insecta</taxon>
        <taxon>Pterygota</taxon>
        <taxon>Neoptera</taxon>
        <taxon>Endopterygota</taxon>
        <taxon>Lepidoptera</taxon>
        <taxon>Glossata</taxon>
        <taxon>Ditrysia</taxon>
        <taxon>Tineoidea</taxon>
        <taxon>Psychidae</taxon>
        <taxon>Oiketicinae</taxon>
        <taxon>Eumeta</taxon>
    </lineage>
</organism>
<sequence length="119" mass="13457">MVSKLKCQWPGHNIDVIGFHDGALVHLSGFLNRLLVGTIQRDAHAHHDRTPNAPIQELPYPAITLCSPNQMTKTNVAHFRRTLVDGNLTMNLEAILPQLLGFYEQVVESNLHFSIYKIF</sequence>
<protein>
    <submittedName>
        <fullName evidence="1">Uncharacterized protein</fullName>
    </submittedName>
</protein>
<reference evidence="1 2" key="1">
    <citation type="journal article" date="2019" name="Commun. Biol.">
        <title>The bagworm genome reveals a unique fibroin gene that provides high tensile strength.</title>
        <authorList>
            <person name="Kono N."/>
            <person name="Nakamura H."/>
            <person name="Ohtoshi R."/>
            <person name="Tomita M."/>
            <person name="Numata K."/>
            <person name="Arakawa K."/>
        </authorList>
    </citation>
    <scope>NUCLEOTIDE SEQUENCE [LARGE SCALE GENOMIC DNA]</scope>
</reference>